<accession>A0A4Y1ZYA6</accession>
<protein>
    <submittedName>
        <fullName evidence="1">Uncharacterized protein</fullName>
    </submittedName>
</protein>
<reference evidence="1 2" key="1">
    <citation type="journal article" date="2019" name="Sci. Rep.">
        <title>Orb-weaving spider Araneus ventricosus genome elucidates the spidroin gene catalogue.</title>
        <authorList>
            <person name="Kono N."/>
            <person name="Nakamura H."/>
            <person name="Ohtoshi R."/>
            <person name="Moran D.A.P."/>
            <person name="Shinohara A."/>
            <person name="Yoshida Y."/>
            <person name="Fujiwara M."/>
            <person name="Mori M."/>
            <person name="Tomita M."/>
            <person name="Arakawa K."/>
        </authorList>
    </citation>
    <scope>NUCLEOTIDE SEQUENCE [LARGE SCALE GENOMIC DNA]</scope>
</reference>
<dbReference type="Proteomes" id="UP000499080">
    <property type="component" value="Unassembled WGS sequence"/>
</dbReference>
<proteinExistence type="predicted"/>
<evidence type="ECO:0000313" key="2">
    <source>
        <dbReference type="Proteomes" id="UP000499080"/>
    </source>
</evidence>
<dbReference type="AlphaFoldDB" id="A0A4Y1ZYA6"/>
<keyword evidence="2" id="KW-1185">Reference proteome</keyword>
<sequence length="120" mass="13468">MNEFGLLSVSSIQHFGKYPIIGLSIEYSYSDCLLQDTRHSPHCLVPSLFTLDSFSNQSHVTFCAYMRISYDEEHACVGNIPGTNAECPLQSAAPYARCQSASSMFEYLSILLHQELVYKC</sequence>
<comment type="caution">
    <text evidence="1">The sequence shown here is derived from an EMBL/GenBank/DDBJ whole genome shotgun (WGS) entry which is preliminary data.</text>
</comment>
<organism evidence="1 2">
    <name type="scientific">Araneus ventricosus</name>
    <name type="common">Orbweaver spider</name>
    <name type="synonym">Epeira ventricosa</name>
    <dbReference type="NCBI Taxonomy" id="182803"/>
    <lineage>
        <taxon>Eukaryota</taxon>
        <taxon>Metazoa</taxon>
        <taxon>Ecdysozoa</taxon>
        <taxon>Arthropoda</taxon>
        <taxon>Chelicerata</taxon>
        <taxon>Arachnida</taxon>
        <taxon>Araneae</taxon>
        <taxon>Araneomorphae</taxon>
        <taxon>Entelegynae</taxon>
        <taxon>Araneoidea</taxon>
        <taxon>Araneidae</taxon>
        <taxon>Araneus</taxon>
    </lineage>
</organism>
<name>A0A4Y1ZYA6_ARAVE</name>
<gene>
    <name evidence="1" type="ORF">AVEN_115376_1</name>
</gene>
<dbReference type="EMBL" id="BGPR01000001">
    <property type="protein sequence ID" value="GBL72458.1"/>
    <property type="molecule type" value="Genomic_DNA"/>
</dbReference>
<evidence type="ECO:0000313" key="1">
    <source>
        <dbReference type="EMBL" id="GBL72458.1"/>
    </source>
</evidence>